<proteinExistence type="predicted"/>
<evidence type="ECO:0000313" key="2">
    <source>
        <dbReference type="EMBL" id="RRQ79139.1"/>
    </source>
</evidence>
<organism evidence="2 3">
    <name type="scientific">Streptomyces griseofuscus</name>
    <dbReference type="NCBI Taxonomy" id="146922"/>
    <lineage>
        <taxon>Bacteria</taxon>
        <taxon>Bacillati</taxon>
        <taxon>Actinomycetota</taxon>
        <taxon>Actinomycetes</taxon>
        <taxon>Kitasatosporales</taxon>
        <taxon>Streptomycetaceae</taxon>
        <taxon>Streptomyces</taxon>
    </lineage>
</organism>
<sequence length="279" mass="30840">MSGATEHRDVIPEDEARDLNRRSWDERALAHGQDPSYYDTESFLAGGSTLRALDVELAGDVDGRDLLHLQCHFGLDSLSWSRQGARVTGVDFSPVAIGRARELARRTGLAADFVTADVLDLPADLTESFDVVWASYGVFAWIGDLRAWARSAARVLRPGGRLAVVDLHPLARMIEQRNPLVVDSPYADDGPHHYSSATSYAAPDRPLENRETVQWSHSLGELVSAFAAAGLRIDTVEEHLTSERNDRDGVLTQGADGLWRLQLWEYPLPVLFSIRATKP</sequence>
<dbReference type="Gene3D" id="3.40.50.150">
    <property type="entry name" value="Vaccinia Virus protein VP39"/>
    <property type="match status" value="1"/>
</dbReference>
<dbReference type="InterPro" id="IPR029063">
    <property type="entry name" value="SAM-dependent_MTases_sf"/>
</dbReference>
<keyword evidence="2" id="KW-0489">Methyltransferase</keyword>
<dbReference type="PANTHER" id="PTHR43591">
    <property type="entry name" value="METHYLTRANSFERASE"/>
    <property type="match status" value="1"/>
</dbReference>
<evidence type="ECO:0000313" key="3">
    <source>
        <dbReference type="Proteomes" id="UP000276379"/>
    </source>
</evidence>
<dbReference type="AlphaFoldDB" id="A0A426RWR3"/>
<dbReference type="SUPFAM" id="SSF53335">
    <property type="entry name" value="S-adenosyl-L-methionine-dependent methyltransferases"/>
    <property type="match status" value="1"/>
</dbReference>
<keyword evidence="2" id="KW-0808">Transferase</keyword>
<dbReference type="EMBL" id="PDES01000019">
    <property type="protein sequence ID" value="RRQ79139.1"/>
    <property type="molecule type" value="Genomic_DNA"/>
</dbReference>
<reference evidence="2 3" key="1">
    <citation type="submission" date="2017-10" db="EMBL/GenBank/DDBJ databases">
        <title>Draft genome of actinobacteria isolated from guarana (Paullinia cupana (Mart.) Ducke.</title>
        <authorList>
            <person name="Siqueira K.A."/>
            <person name="Liotti R.G."/>
            <person name="Mendes T.A."/>
            <person name="Soares M.A."/>
        </authorList>
    </citation>
    <scope>NUCLEOTIDE SEQUENCE [LARGE SCALE GENOMIC DNA]</scope>
    <source>
        <strain evidence="2 3">199</strain>
    </source>
</reference>
<dbReference type="InterPro" id="IPR013216">
    <property type="entry name" value="Methyltransf_11"/>
</dbReference>
<name>A0A426RWR3_9ACTN</name>
<dbReference type="Proteomes" id="UP000276379">
    <property type="component" value="Unassembled WGS sequence"/>
</dbReference>
<accession>A0A426RWR3</accession>
<gene>
    <name evidence="2" type="ORF">CQW44_34765</name>
</gene>
<evidence type="ECO:0000259" key="1">
    <source>
        <dbReference type="Pfam" id="PF08241"/>
    </source>
</evidence>
<dbReference type="GO" id="GO:0032259">
    <property type="term" value="P:methylation"/>
    <property type="evidence" value="ECO:0007669"/>
    <property type="project" value="UniProtKB-KW"/>
</dbReference>
<feature type="domain" description="Methyltransferase type 11" evidence="1">
    <location>
        <begin position="68"/>
        <end position="163"/>
    </location>
</feature>
<protein>
    <submittedName>
        <fullName evidence="2">SAM-dependent methyltransferase</fullName>
    </submittedName>
</protein>
<keyword evidence="3" id="KW-1185">Reference proteome</keyword>
<comment type="caution">
    <text evidence="2">The sequence shown here is derived from an EMBL/GenBank/DDBJ whole genome shotgun (WGS) entry which is preliminary data.</text>
</comment>
<dbReference type="CDD" id="cd02440">
    <property type="entry name" value="AdoMet_MTases"/>
    <property type="match status" value="1"/>
</dbReference>
<dbReference type="GO" id="GO:0008757">
    <property type="term" value="F:S-adenosylmethionine-dependent methyltransferase activity"/>
    <property type="evidence" value="ECO:0007669"/>
    <property type="project" value="InterPro"/>
</dbReference>
<dbReference type="Pfam" id="PF08241">
    <property type="entry name" value="Methyltransf_11"/>
    <property type="match status" value="1"/>
</dbReference>
<dbReference type="RefSeq" id="WP_125211433.1">
    <property type="nucleotide sequence ID" value="NZ_PDER01000020.1"/>
</dbReference>